<dbReference type="Pfam" id="PF00512">
    <property type="entry name" value="HisKA"/>
    <property type="match status" value="1"/>
</dbReference>
<keyword evidence="9" id="KW-0902">Two-component regulatory system</keyword>
<dbReference type="SMART" id="SM00388">
    <property type="entry name" value="HisKA"/>
    <property type="match status" value="1"/>
</dbReference>
<evidence type="ECO:0000313" key="15">
    <source>
        <dbReference type="Proteomes" id="UP000783390"/>
    </source>
</evidence>
<keyword evidence="6 11" id="KW-0812">Transmembrane</keyword>
<feature type="transmembrane region" description="Helical" evidence="11">
    <location>
        <begin position="206"/>
        <end position="223"/>
    </location>
</feature>
<dbReference type="InterPro" id="IPR005467">
    <property type="entry name" value="His_kinase_dom"/>
</dbReference>
<sequence>MKNKNEEKKGFIRRLINKFSNLKIFGKVKELIKYIDKKIKKSIRFELVLVFGACFLIAIISYGIMNDMFRSVKTNAQIKYDYSIIDHNAQNIVDEIEREKHAGKIKINDSKLFENIIKSDSNNSDKVYISDIDGKVIYRNSNASEEKIDIFNVLKNISKFSKNEHEANEYTVLYPLSIGNGRYYLIYSGIPSARINYVDYEVTNSYLALMLSIIVFVVLFLIVTNKKTKYLDQIAKGIKYIADGDLSHRIPEDGNDEISNIALNVNNMADEINRRIKAQEVSEKTKADLITNVSHDLRTPLTSIMGYIELVKDKKYEDEKTMDEYLDIAYNKSEKLKVLIEDLFEYTKLNNNGMKLNKAEVNLVDFVSQVSEEMKPYFESSNIEQVKTLTDQKIIVSIDPAKMVRVVENLLTNAVKYSYKPGKVIIGVYAKDGYATIAVKNRGEHIPQVKLDKLFDRFYRLDESRSAELGGSGLGLAISKNIVKMHGGKIWGECYGNDISFYIRLKI</sequence>
<dbReference type="InterPro" id="IPR003594">
    <property type="entry name" value="HATPase_dom"/>
</dbReference>
<dbReference type="SUPFAM" id="SSF158472">
    <property type="entry name" value="HAMP domain-like"/>
    <property type="match status" value="1"/>
</dbReference>
<keyword evidence="15" id="KW-1185">Reference proteome</keyword>
<evidence type="ECO:0000313" key="14">
    <source>
        <dbReference type="EMBL" id="MBP1889305.1"/>
    </source>
</evidence>
<evidence type="ECO:0000256" key="5">
    <source>
        <dbReference type="ARBA" id="ARBA00022679"/>
    </source>
</evidence>
<dbReference type="Pfam" id="PF02518">
    <property type="entry name" value="HATPase_c"/>
    <property type="match status" value="1"/>
</dbReference>
<comment type="catalytic activity">
    <reaction evidence="1">
        <text>ATP + protein L-histidine = ADP + protein N-phospho-L-histidine.</text>
        <dbReference type="EC" id="2.7.13.3"/>
    </reaction>
</comment>
<dbReference type="EC" id="2.7.13.3" evidence="3"/>
<keyword evidence="8 11" id="KW-1133">Transmembrane helix</keyword>
<dbReference type="PROSITE" id="PS50885">
    <property type="entry name" value="HAMP"/>
    <property type="match status" value="1"/>
</dbReference>
<organism evidence="14 15">
    <name type="scientific">Clostridium moniliforme</name>
    <dbReference type="NCBI Taxonomy" id="39489"/>
    <lineage>
        <taxon>Bacteria</taxon>
        <taxon>Bacillati</taxon>
        <taxon>Bacillota</taxon>
        <taxon>Clostridia</taxon>
        <taxon>Eubacteriales</taxon>
        <taxon>Clostridiaceae</taxon>
        <taxon>Clostridium</taxon>
    </lineage>
</organism>
<dbReference type="PANTHER" id="PTHR45528">
    <property type="entry name" value="SENSOR HISTIDINE KINASE CPXA"/>
    <property type="match status" value="1"/>
</dbReference>
<dbReference type="SMART" id="SM00304">
    <property type="entry name" value="HAMP"/>
    <property type="match status" value="1"/>
</dbReference>
<dbReference type="PROSITE" id="PS50109">
    <property type="entry name" value="HIS_KIN"/>
    <property type="match status" value="1"/>
</dbReference>
<reference evidence="14 15" key="1">
    <citation type="submission" date="2021-03" db="EMBL/GenBank/DDBJ databases">
        <title>Genomic Encyclopedia of Type Strains, Phase IV (KMG-IV): sequencing the most valuable type-strain genomes for metagenomic binning, comparative biology and taxonomic classification.</title>
        <authorList>
            <person name="Goeker M."/>
        </authorList>
    </citation>
    <scope>NUCLEOTIDE SEQUENCE [LARGE SCALE GENOMIC DNA]</scope>
    <source>
        <strain evidence="14 15">DSM 3984</strain>
    </source>
</reference>
<dbReference type="InterPro" id="IPR004358">
    <property type="entry name" value="Sig_transdc_His_kin-like_C"/>
</dbReference>
<feature type="domain" description="Histidine kinase" evidence="12">
    <location>
        <begin position="292"/>
        <end position="507"/>
    </location>
</feature>
<evidence type="ECO:0000256" key="4">
    <source>
        <dbReference type="ARBA" id="ARBA00022553"/>
    </source>
</evidence>
<dbReference type="CDD" id="cd00075">
    <property type="entry name" value="HATPase"/>
    <property type="match status" value="1"/>
</dbReference>
<comment type="subcellular location">
    <subcellularLocation>
        <location evidence="2">Membrane</location>
        <topology evidence="2">Multi-pass membrane protein</topology>
    </subcellularLocation>
</comment>
<evidence type="ECO:0000256" key="9">
    <source>
        <dbReference type="ARBA" id="ARBA00023012"/>
    </source>
</evidence>
<dbReference type="PANTHER" id="PTHR45528:SF8">
    <property type="entry name" value="HISTIDINE KINASE"/>
    <property type="match status" value="1"/>
</dbReference>
<dbReference type="Proteomes" id="UP000783390">
    <property type="component" value="Unassembled WGS sequence"/>
</dbReference>
<dbReference type="InterPro" id="IPR003661">
    <property type="entry name" value="HisK_dim/P_dom"/>
</dbReference>
<dbReference type="InterPro" id="IPR036097">
    <property type="entry name" value="HisK_dim/P_sf"/>
</dbReference>
<dbReference type="SUPFAM" id="SSF47384">
    <property type="entry name" value="Homodimeric domain of signal transducing histidine kinase"/>
    <property type="match status" value="1"/>
</dbReference>
<dbReference type="PRINTS" id="PR00344">
    <property type="entry name" value="BCTRLSENSOR"/>
</dbReference>
<protein>
    <recommendedName>
        <fullName evidence="3">histidine kinase</fullName>
        <ecNumber evidence="3">2.7.13.3</ecNumber>
    </recommendedName>
</protein>
<dbReference type="Gene3D" id="3.30.565.10">
    <property type="entry name" value="Histidine kinase-like ATPase, C-terminal domain"/>
    <property type="match status" value="1"/>
</dbReference>
<dbReference type="InterPro" id="IPR003660">
    <property type="entry name" value="HAMP_dom"/>
</dbReference>
<feature type="transmembrane region" description="Helical" evidence="11">
    <location>
        <begin position="47"/>
        <end position="65"/>
    </location>
</feature>
<accession>A0ABS4EZ76</accession>
<dbReference type="Gene3D" id="6.10.340.10">
    <property type="match status" value="1"/>
</dbReference>
<dbReference type="Pfam" id="PF00672">
    <property type="entry name" value="HAMP"/>
    <property type="match status" value="1"/>
</dbReference>
<gene>
    <name evidence="14" type="ORF">J2Z53_000886</name>
</gene>
<keyword evidence="7 14" id="KW-0418">Kinase</keyword>
<feature type="domain" description="HAMP" evidence="13">
    <location>
        <begin position="225"/>
        <end position="277"/>
    </location>
</feature>
<evidence type="ECO:0000259" key="12">
    <source>
        <dbReference type="PROSITE" id="PS50109"/>
    </source>
</evidence>
<evidence type="ECO:0000256" key="7">
    <source>
        <dbReference type="ARBA" id="ARBA00022777"/>
    </source>
</evidence>
<evidence type="ECO:0000256" key="1">
    <source>
        <dbReference type="ARBA" id="ARBA00000085"/>
    </source>
</evidence>
<evidence type="ECO:0000256" key="6">
    <source>
        <dbReference type="ARBA" id="ARBA00022692"/>
    </source>
</evidence>
<dbReference type="SMART" id="SM00387">
    <property type="entry name" value="HATPase_c"/>
    <property type="match status" value="1"/>
</dbReference>
<evidence type="ECO:0000256" key="3">
    <source>
        <dbReference type="ARBA" id="ARBA00012438"/>
    </source>
</evidence>
<name>A0ABS4EZ76_9CLOT</name>
<evidence type="ECO:0000256" key="11">
    <source>
        <dbReference type="SAM" id="Phobius"/>
    </source>
</evidence>
<evidence type="ECO:0000256" key="2">
    <source>
        <dbReference type="ARBA" id="ARBA00004141"/>
    </source>
</evidence>
<comment type="caution">
    <text evidence="14">The sequence shown here is derived from an EMBL/GenBank/DDBJ whole genome shotgun (WGS) entry which is preliminary data.</text>
</comment>
<dbReference type="InterPro" id="IPR036890">
    <property type="entry name" value="HATPase_C_sf"/>
</dbReference>
<dbReference type="RefSeq" id="WP_209796016.1">
    <property type="nucleotide sequence ID" value="NZ_JAGGJZ010000002.1"/>
</dbReference>
<dbReference type="InterPro" id="IPR050398">
    <property type="entry name" value="HssS/ArlS-like"/>
</dbReference>
<dbReference type="CDD" id="cd00082">
    <property type="entry name" value="HisKA"/>
    <property type="match status" value="1"/>
</dbReference>
<keyword evidence="4" id="KW-0597">Phosphoprotein</keyword>
<dbReference type="EMBL" id="JAGGJZ010000002">
    <property type="protein sequence ID" value="MBP1889305.1"/>
    <property type="molecule type" value="Genomic_DNA"/>
</dbReference>
<keyword evidence="5" id="KW-0808">Transferase</keyword>
<dbReference type="CDD" id="cd06225">
    <property type="entry name" value="HAMP"/>
    <property type="match status" value="1"/>
</dbReference>
<keyword evidence="10 11" id="KW-0472">Membrane</keyword>
<dbReference type="GO" id="GO:0016301">
    <property type="term" value="F:kinase activity"/>
    <property type="evidence" value="ECO:0007669"/>
    <property type="project" value="UniProtKB-KW"/>
</dbReference>
<dbReference type="Gene3D" id="1.10.287.130">
    <property type="match status" value="1"/>
</dbReference>
<evidence type="ECO:0000259" key="13">
    <source>
        <dbReference type="PROSITE" id="PS50885"/>
    </source>
</evidence>
<dbReference type="SUPFAM" id="SSF55874">
    <property type="entry name" value="ATPase domain of HSP90 chaperone/DNA topoisomerase II/histidine kinase"/>
    <property type="match status" value="1"/>
</dbReference>
<evidence type="ECO:0000256" key="10">
    <source>
        <dbReference type="ARBA" id="ARBA00023136"/>
    </source>
</evidence>
<evidence type="ECO:0000256" key="8">
    <source>
        <dbReference type="ARBA" id="ARBA00022989"/>
    </source>
</evidence>
<proteinExistence type="predicted"/>